<comment type="caution">
    <text evidence="1">The sequence shown here is derived from an EMBL/GenBank/DDBJ whole genome shotgun (WGS) entry which is preliminary data.</text>
</comment>
<evidence type="ECO:0000313" key="1">
    <source>
        <dbReference type="EMBL" id="KRX18761.1"/>
    </source>
</evidence>
<dbReference type="AlphaFoldDB" id="A0A0V0RWB0"/>
<keyword evidence="2" id="KW-1185">Reference proteome</keyword>
<organism evidence="1 2">
    <name type="scientific">Trichinella nelsoni</name>
    <dbReference type="NCBI Taxonomy" id="6336"/>
    <lineage>
        <taxon>Eukaryota</taxon>
        <taxon>Metazoa</taxon>
        <taxon>Ecdysozoa</taxon>
        <taxon>Nematoda</taxon>
        <taxon>Enoplea</taxon>
        <taxon>Dorylaimia</taxon>
        <taxon>Trichinellida</taxon>
        <taxon>Trichinellidae</taxon>
        <taxon>Trichinella</taxon>
    </lineage>
</organism>
<dbReference type="EMBL" id="JYDL01000068">
    <property type="protein sequence ID" value="KRX18761.1"/>
    <property type="molecule type" value="Genomic_DNA"/>
</dbReference>
<dbReference type="Proteomes" id="UP000054630">
    <property type="component" value="Unassembled WGS sequence"/>
</dbReference>
<proteinExistence type="predicted"/>
<evidence type="ECO:0000313" key="2">
    <source>
        <dbReference type="Proteomes" id="UP000054630"/>
    </source>
</evidence>
<accession>A0A0V0RWB0</accession>
<name>A0A0V0RWB0_9BILA</name>
<protein>
    <submittedName>
        <fullName evidence="1">Uncharacterized protein</fullName>
    </submittedName>
</protein>
<sequence length="102" mass="11792">MALQLLVQCLHIRRDVLACLRKAARRDSYSTLAVYEHSERYIMLMLYFNVEVCINSGFLLMKTSAKLSEDKEAFYERAIGTTGQTTRRNEISVIKRQNPSKS</sequence>
<gene>
    <name evidence="1" type="ORF">T07_2736</name>
</gene>
<reference evidence="1 2" key="1">
    <citation type="submission" date="2015-01" db="EMBL/GenBank/DDBJ databases">
        <title>Evolution of Trichinella species and genotypes.</title>
        <authorList>
            <person name="Korhonen P.K."/>
            <person name="Edoardo P."/>
            <person name="Giuseppe L.R."/>
            <person name="Gasser R.B."/>
        </authorList>
    </citation>
    <scope>NUCLEOTIDE SEQUENCE [LARGE SCALE GENOMIC DNA]</scope>
    <source>
        <strain evidence="1">ISS37</strain>
    </source>
</reference>